<accession>A0AAD4MPZ8</accession>
<evidence type="ECO:0000313" key="2">
    <source>
        <dbReference type="EMBL" id="KAI1700482.1"/>
    </source>
</evidence>
<comment type="caution">
    <text evidence="2">The sequence shown here is derived from an EMBL/GenBank/DDBJ whole genome shotgun (WGS) entry which is preliminary data.</text>
</comment>
<dbReference type="PROSITE" id="PS51257">
    <property type="entry name" value="PROKAR_LIPOPROTEIN"/>
    <property type="match status" value="1"/>
</dbReference>
<keyword evidence="3" id="KW-1185">Reference proteome</keyword>
<keyword evidence="1" id="KW-0732">Signal</keyword>
<dbReference type="AlphaFoldDB" id="A0AAD4MPZ8"/>
<reference evidence="2" key="1">
    <citation type="submission" date="2022-01" db="EMBL/GenBank/DDBJ databases">
        <title>Genome Sequence Resource for Two Populations of Ditylenchus destructor, the Migratory Endoparasitic Phytonematode.</title>
        <authorList>
            <person name="Zhang H."/>
            <person name="Lin R."/>
            <person name="Xie B."/>
        </authorList>
    </citation>
    <scope>NUCLEOTIDE SEQUENCE</scope>
    <source>
        <strain evidence="2">BazhouSP</strain>
    </source>
</reference>
<dbReference type="Proteomes" id="UP001201812">
    <property type="component" value="Unassembled WGS sequence"/>
</dbReference>
<gene>
    <name evidence="2" type="ORF">DdX_16693</name>
</gene>
<evidence type="ECO:0000256" key="1">
    <source>
        <dbReference type="SAM" id="SignalP"/>
    </source>
</evidence>
<evidence type="ECO:0000313" key="3">
    <source>
        <dbReference type="Proteomes" id="UP001201812"/>
    </source>
</evidence>
<dbReference type="EMBL" id="JAKKPZ010000144">
    <property type="protein sequence ID" value="KAI1700482.1"/>
    <property type="molecule type" value="Genomic_DNA"/>
</dbReference>
<feature type="signal peptide" evidence="1">
    <location>
        <begin position="1"/>
        <end position="26"/>
    </location>
</feature>
<feature type="chain" id="PRO_5042193985" evidence="1">
    <location>
        <begin position="27"/>
        <end position="170"/>
    </location>
</feature>
<sequence>MVSRNNAYIAALVSCTLFSLMSPIAGWPWPLGGGANNANDKPAVETVKKPVAKPEPTPISIHVYGNYLPKHGKMAETVDDLNITITGLTTKSKRSDLMEKLQPIIDEEIVKKKGKRHWDVKYGKVDKEGKFDYKGTITSWYLTKDEETRNMSILMTPDYSDLCIVYTESY</sequence>
<proteinExistence type="predicted"/>
<protein>
    <submittedName>
        <fullName evidence="2">Uncharacterized protein</fullName>
    </submittedName>
</protein>
<organism evidence="2 3">
    <name type="scientific">Ditylenchus destructor</name>
    <dbReference type="NCBI Taxonomy" id="166010"/>
    <lineage>
        <taxon>Eukaryota</taxon>
        <taxon>Metazoa</taxon>
        <taxon>Ecdysozoa</taxon>
        <taxon>Nematoda</taxon>
        <taxon>Chromadorea</taxon>
        <taxon>Rhabditida</taxon>
        <taxon>Tylenchina</taxon>
        <taxon>Tylenchomorpha</taxon>
        <taxon>Sphaerularioidea</taxon>
        <taxon>Anguinidae</taxon>
        <taxon>Anguininae</taxon>
        <taxon>Ditylenchus</taxon>
    </lineage>
</organism>
<name>A0AAD4MPZ8_9BILA</name>